<sequence>MWHLIFLGLILRLWDVYLLEGEQRLMPITSTAFKVQRSLYEETNKEGWGPATPRALKGTRGARPIPESLCPSLQELTASESSRGPLLLQTPPRVPGQQALSQGDKGISV</sequence>
<dbReference type="AlphaFoldDB" id="A0A2K6MJA5"/>
<evidence type="ECO:0008006" key="5">
    <source>
        <dbReference type="Google" id="ProtNLM"/>
    </source>
</evidence>
<dbReference type="GeneTree" id="ENSGT00940000167822"/>
<evidence type="ECO:0000313" key="3">
    <source>
        <dbReference type="Ensembl" id="ENSRBIP00000035860.1"/>
    </source>
</evidence>
<dbReference type="SUPFAM" id="SSF47923">
    <property type="entry name" value="Ypt/Rab-GAP domain of gyp1p"/>
    <property type="match status" value="1"/>
</dbReference>
<evidence type="ECO:0000256" key="2">
    <source>
        <dbReference type="SAM" id="SignalP"/>
    </source>
</evidence>
<keyword evidence="4" id="KW-1185">Reference proteome</keyword>
<dbReference type="Ensembl" id="ENSRBIT00000059861.1">
    <property type="protein sequence ID" value="ENSRBIP00000035860.1"/>
    <property type="gene ID" value="ENSRBIG00000041562.1"/>
</dbReference>
<dbReference type="STRING" id="61621.ENSRBIP00000035860"/>
<dbReference type="Proteomes" id="UP000233180">
    <property type="component" value="Unassembled WGS sequence"/>
</dbReference>
<name>A0A2K6MJA5_RHIBE</name>
<reference evidence="3 4" key="1">
    <citation type="submission" date="2016-06" db="EMBL/GenBank/DDBJ databases">
        <title>Genome of Rhinopithecus bieti.</title>
        <authorList>
            <person name="Wu"/>
            <person name="C.-I. and Zhang"/>
            <person name="Y."/>
        </authorList>
    </citation>
    <scope>NUCLEOTIDE SEQUENCE</scope>
</reference>
<dbReference type="OMA" id="EGQCAQC"/>
<accession>A0A2K6MJA5</accession>
<protein>
    <recommendedName>
        <fullName evidence="5">Rab-GAP TBC domain-containing protein</fullName>
    </recommendedName>
</protein>
<dbReference type="InterPro" id="IPR035969">
    <property type="entry name" value="Rab-GAP_TBC_sf"/>
</dbReference>
<keyword evidence="2" id="KW-0732">Signal</keyword>
<reference evidence="3" key="3">
    <citation type="submission" date="2025-09" db="UniProtKB">
        <authorList>
            <consortium name="Ensembl"/>
        </authorList>
    </citation>
    <scope>IDENTIFICATION</scope>
</reference>
<proteinExistence type="predicted"/>
<evidence type="ECO:0000256" key="1">
    <source>
        <dbReference type="SAM" id="MobiDB-lite"/>
    </source>
</evidence>
<feature type="signal peptide" evidence="2">
    <location>
        <begin position="1"/>
        <end position="21"/>
    </location>
</feature>
<reference evidence="3" key="2">
    <citation type="submission" date="2025-08" db="UniProtKB">
        <authorList>
            <consortium name="Ensembl"/>
        </authorList>
    </citation>
    <scope>IDENTIFICATION</scope>
</reference>
<feature type="region of interest" description="Disordered" evidence="1">
    <location>
        <begin position="44"/>
        <end position="109"/>
    </location>
</feature>
<evidence type="ECO:0000313" key="4">
    <source>
        <dbReference type="Proteomes" id="UP000233180"/>
    </source>
</evidence>
<feature type="chain" id="PRO_5014371767" description="Rab-GAP TBC domain-containing protein" evidence="2">
    <location>
        <begin position="22"/>
        <end position="109"/>
    </location>
</feature>
<organism evidence="3 4">
    <name type="scientific">Rhinopithecus bieti</name>
    <name type="common">Black snub-nosed monkey</name>
    <name type="synonym">Pygathrix bieti</name>
    <dbReference type="NCBI Taxonomy" id="61621"/>
    <lineage>
        <taxon>Eukaryota</taxon>
        <taxon>Metazoa</taxon>
        <taxon>Chordata</taxon>
        <taxon>Craniata</taxon>
        <taxon>Vertebrata</taxon>
        <taxon>Euteleostomi</taxon>
        <taxon>Mammalia</taxon>
        <taxon>Eutheria</taxon>
        <taxon>Euarchontoglires</taxon>
        <taxon>Primates</taxon>
        <taxon>Haplorrhini</taxon>
        <taxon>Catarrhini</taxon>
        <taxon>Cercopithecidae</taxon>
        <taxon>Colobinae</taxon>
        <taxon>Rhinopithecus</taxon>
    </lineage>
</organism>